<evidence type="ECO:0000256" key="2">
    <source>
        <dbReference type="ARBA" id="ARBA00008447"/>
    </source>
</evidence>
<organism evidence="11 12">
    <name type="scientific">Nephila pilipes</name>
    <name type="common">Giant wood spider</name>
    <name type="synonym">Nephila maculata</name>
    <dbReference type="NCBI Taxonomy" id="299642"/>
    <lineage>
        <taxon>Eukaryota</taxon>
        <taxon>Metazoa</taxon>
        <taxon>Ecdysozoa</taxon>
        <taxon>Arthropoda</taxon>
        <taxon>Chelicerata</taxon>
        <taxon>Arachnida</taxon>
        <taxon>Araneae</taxon>
        <taxon>Araneomorphae</taxon>
        <taxon>Entelegynae</taxon>
        <taxon>Araneoidea</taxon>
        <taxon>Nephilidae</taxon>
        <taxon>Nephila</taxon>
    </lineage>
</organism>
<dbReference type="GO" id="GO:0005923">
    <property type="term" value="C:bicellular tight junction"/>
    <property type="evidence" value="ECO:0007669"/>
    <property type="project" value="TreeGrafter"/>
</dbReference>
<keyword evidence="5" id="KW-0175">Coiled coil</keyword>
<reference evidence="11" key="1">
    <citation type="submission" date="2020-08" db="EMBL/GenBank/DDBJ databases">
        <title>Multicomponent nature underlies the extraordinary mechanical properties of spider dragline silk.</title>
        <authorList>
            <person name="Kono N."/>
            <person name="Nakamura H."/>
            <person name="Mori M."/>
            <person name="Yoshida Y."/>
            <person name="Ohtoshi R."/>
            <person name="Malay A.D."/>
            <person name="Moran D.A.P."/>
            <person name="Tomita M."/>
            <person name="Numata K."/>
            <person name="Arakawa K."/>
        </authorList>
    </citation>
    <scope>NUCLEOTIDE SEQUENCE</scope>
</reference>
<dbReference type="GO" id="GO:0016459">
    <property type="term" value="C:myosin complex"/>
    <property type="evidence" value="ECO:0007669"/>
    <property type="project" value="UniProtKB-KW"/>
</dbReference>
<dbReference type="Proteomes" id="UP000887013">
    <property type="component" value="Unassembled WGS sequence"/>
</dbReference>
<evidence type="ECO:0000256" key="1">
    <source>
        <dbReference type="ARBA" id="ARBA00004657"/>
    </source>
</evidence>
<dbReference type="PANTHER" id="PTHR46349:SF7">
    <property type="entry name" value="MYOSIN TAIL DOMAIN-CONTAINING PROTEIN"/>
    <property type="match status" value="1"/>
</dbReference>
<keyword evidence="8" id="KW-0514">Muscle protein</keyword>
<comment type="similarity">
    <text evidence="2">Belongs to the paramyosin family.</text>
</comment>
<evidence type="ECO:0000259" key="10">
    <source>
        <dbReference type="Pfam" id="PF01576"/>
    </source>
</evidence>
<protein>
    <recommendedName>
        <fullName evidence="10">Myosin tail domain-containing protein</fullName>
    </recommendedName>
</protein>
<keyword evidence="4" id="KW-0963">Cytoplasm</keyword>
<accession>A0A8X6IL48</accession>
<proteinExistence type="inferred from homology"/>
<dbReference type="EMBL" id="BMAW01091511">
    <property type="protein sequence ID" value="GFS50214.1"/>
    <property type="molecule type" value="Genomic_DNA"/>
</dbReference>
<keyword evidence="6" id="KW-0518">Myosin</keyword>
<dbReference type="GO" id="GO:0032982">
    <property type="term" value="C:myosin filament"/>
    <property type="evidence" value="ECO:0007669"/>
    <property type="project" value="UniProtKB-KW"/>
</dbReference>
<evidence type="ECO:0000256" key="6">
    <source>
        <dbReference type="ARBA" id="ARBA00023123"/>
    </source>
</evidence>
<keyword evidence="7" id="KW-0505">Motor protein</keyword>
<comment type="subcellular location">
    <subcellularLocation>
        <location evidence="1">Cytoplasm</location>
        <location evidence="1">Myofibril</location>
    </subcellularLocation>
</comment>
<dbReference type="PANTHER" id="PTHR46349">
    <property type="entry name" value="CINGULIN-LIKE PROTEIN 1-RELATED"/>
    <property type="match status" value="1"/>
</dbReference>
<evidence type="ECO:0000256" key="5">
    <source>
        <dbReference type="ARBA" id="ARBA00023054"/>
    </source>
</evidence>
<dbReference type="GO" id="GO:0030016">
    <property type="term" value="C:myofibril"/>
    <property type="evidence" value="ECO:0007669"/>
    <property type="project" value="UniProtKB-SubCell"/>
</dbReference>
<evidence type="ECO:0000313" key="12">
    <source>
        <dbReference type="Proteomes" id="UP000887013"/>
    </source>
</evidence>
<keyword evidence="12" id="KW-1185">Reference proteome</keyword>
<dbReference type="OrthoDB" id="10254995at2759"/>
<comment type="caution">
    <text evidence="11">The sequence shown here is derived from an EMBL/GenBank/DDBJ whole genome shotgun (WGS) entry which is preliminary data.</text>
</comment>
<dbReference type="InterPro" id="IPR002928">
    <property type="entry name" value="Myosin_tail"/>
</dbReference>
<evidence type="ECO:0000256" key="4">
    <source>
        <dbReference type="ARBA" id="ARBA00022490"/>
    </source>
</evidence>
<name>A0A8X6IL48_NEPPI</name>
<evidence type="ECO:0000313" key="11">
    <source>
        <dbReference type="EMBL" id="GFS50214.1"/>
    </source>
</evidence>
<feature type="domain" description="Myosin tail" evidence="10">
    <location>
        <begin position="2"/>
        <end position="82"/>
    </location>
</feature>
<dbReference type="AlphaFoldDB" id="A0A8X6IL48"/>
<gene>
    <name evidence="11" type="ORF">NPIL_488861</name>
</gene>
<evidence type="ECO:0000256" key="8">
    <source>
        <dbReference type="ARBA" id="ARBA00023179"/>
    </source>
</evidence>
<evidence type="ECO:0000256" key="3">
    <source>
        <dbReference type="ARBA" id="ARBA00022433"/>
    </source>
</evidence>
<sequence length="91" mass="10530">MDEARKAQGQIEQLTNDLASERSNSQKLEYNKMILGRQNKELRAKLQDLETSQETRTRSTIAVLAAKVSQIEEHLEMEPDEHYVMRPNKTS</sequence>
<feature type="compositionally biased region" description="Polar residues" evidence="9">
    <location>
        <begin position="10"/>
        <end position="25"/>
    </location>
</feature>
<evidence type="ECO:0000256" key="9">
    <source>
        <dbReference type="SAM" id="MobiDB-lite"/>
    </source>
</evidence>
<feature type="region of interest" description="Disordered" evidence="9">
    <location>
        <begin position="1"/>
        <end position="25"/>
    </location>
</feature>
<evidence type="ECO:0000256" key="7">
    <source>
        <dbReference type="ARBA" id="ARBA00023175"/>
    </source>
</evidence>
<dbReference type="Pfam" id="PF01576">
    <property type="entry name" value="Myosin_tail_1"/>
    <property type="match status" value="1"/>
</dbReference>
<keyword evidence="3" id="KW-0787">Thick filament</keyword>